<name>A0A653BW13_CALMS</name>
<sequence length="190" mass="21507">MLCIWPQVIKKACEINLVGPTRVTQIMLPLVRRAKGRIVFVTSGLCRVASPVRGIHCAMLAAVEAESECLRKELNSRGVDVVVVAPGEFTSGSSWLSDEAILQQAKEMWKQLCQEQRTEYGEDYFEKAIRSLEKYTKSQECDLTPVLRALNDSVVRTFPLKKYTPVSKKEKVQIFIADHLPRSVYDIIYA</sequence>
<dbReference type="GO" id="GO:0016491">
    <property type="term" value="F:oxidoreductase activity"/>
    <property type="evidence" value="ECO:0007669"/>
    <property type="project" value="TreeGrafter"/>
</dbReference>
<dbReference type="InterPro" id="IPR036291">
    <property type="entry name" value="NAD(P)-bd_dom_sf"/>
</dbReference>
<dbReference type="OrthoDB" id="2102561at2759"/>
<dbReference type="InterPro" id="IPR002347">
    <property type="entry name" value="SDR_fam"/>
</dbReference>
<evidence type="ECO:0000313" key="2">
    <source>
        <dbReference type="Proteomes" id="UP000410492"/>
    </source>
</evidence>
<gene>
    <name evidence="1" type="ORF">CALMAC_LOCUS3985</name>
</gene>
<dbReference type="Pfam" id="PF00106">
    <property type="entry name" value="adh_short"/>
    <property type="match status" value="1"/>
</dbReference>
<dbReference type="PANTHER" id="PTHR43313">
    <property type="entry name" value="SHORT-CHAIN DEHYDROGENASE/REDUCTASE FAMILY 9C"/>
    <property type="match status" value="1"/>
</dbReference>
<evidence type="ECO:0000313" key="1">
    <source>
        <dbReference type="EMBL" id="VEN39461.1"/>
    </source>
</evidence>
<dbReference type="Gene3D" id="3.40.50.720">
    <property type="entry name" value="NAD(P)-binding Rossmann-like Domain"/>
    <property type="match status" value="1"/>
</dbReference>
<organism evidence="1 2">
    <name type="scientific">Callosobruchus maculatus</name>
    <name type="common">Southern cowpea weevil</name>
    <name type="synonym">Pulse bruchid</name>
    <dbReference type="NCBI Taxonomy" id="64391"/>
    <lineage>
        <taxon>Eukaryota</taxon>
        <taxon>Metazoa</taxon>
        <taxon>Ecdysozoa</taxon>
        <taxon>Arthropoda</taxon>
        <taxon>Hexapoda</taxon>
        <taxon>Insecta</taxon>
        <taxon>Pterygota</taxon>
        <taxon>Neoptera</taxon>
        <taxon>Endopterygota</taxon>
        <taxon>Coleoptera</taxon>
        <taxon>Polyphaga</taxon>
        <taxon>Cucujiformia</taxon>
        <taxon>Chrysomeloidea</taxon>
        <taxon>Chrysomelidae</taxon>
        <taxon>Bruchinae</taxon>
        <taxon>Bruchini</taxon>
        <taxon>Callosobruchus</taxon>
    </lineage>
</organism>
<dbReference type="EMBL" id="CAACVG010005583">
    <property type="protein sequence ID" value="VEN39461.1"/>
    <property type="molecule type" value="Genomic_DNA"/>
</dbReference>
<reference evidence="1 2" key="1">
    <citation type="submission" date="2019-01" db="EMBL/GenBank/DDBJ databases">
        <authorList>
            <person name="Sayadi A."/>
        </authorList>
    </citation>
    <scope>NUCLEOTIDE SEQUENCE [LARGE SCALE GENOMIC DNA]</scope>
</reference>
<protein>
    <recommendedName>
        <fullName evidence="3">D-beta-hydroxybutyrate dehydrogenase, mitochondrial</fullName>
    </recommendedName>
</protein>
<dbReference type="PANTHER" id="PTHR43313:SF50">
    <property type="entry name" value="GH26015P"/>
    <property type="match status" value="1"/>
</dbReference>
<evidence type="ECO:0008006" key="3">
    <source>
        <dbReference type="Google" id="ProtNLM"/>
    </source>
</evidence>
<dbReference type="GO" id="GO:0008202">
    <property type="term" value="P:steroid metabolic process"/>
    <property type="evidence" value="ECO:0007669"/>
    <property type="project" value="TreeGrafter"/>
</dbReference>
<keyword evidence="2" id="KW-1185">Reference proteome</keyword>
<dbReference type="AlphaFoldDB" id="A0A653BW13"/>
<dbReference type="SUPFAM" id="SSF51735">
    <property type="entry name" value="NAD(P)-binding Rossmann-fold domains"/>
    <property type="match status" value="1"/>
</dbReference>
<proteinExistence type="predicted"/>
<accession>A0A653BW13</accession>
<dbReference type="Proteomes" id="UP000410492">
    <property type="component" value="Unassembled WGS sequence"/>
</dbReference>